<dbReference type="InterPro" id="IPR041698">
    <property type="entry name" value="Methyltransf_25"/>
</dbReference>
<name>A0ABW0WQ51_STRNO</name>
<dbReference type="GO" id="GO:0008168">
    <property type="term" value="F:methyltransferase activity"/>
    <property type="evidence" value="ECO:0007669"/>
    <property type="project" value="UniProtKB-KW"/>
</dbReference>
<dbReference type="CDD" id="cd02440">
    <property type="entry name" value="AdoMet_MTases"/>
    <property type="match status" value="1"/>
</dbReference>
<evidence type="ECO:0000259" key="2">
    <source>
        <dbReference type="Pfam" id="PF13649"/>
    </source>
</evidence>
<dbReference type="InterPro" id="IPR029063">
    <property type="entry name" value="SAM-dependent_MTases_sf"/>
</dbReference>
<dbReference type="EC" id="2.1.-.-" evidence="3"/>
<comment type="caution">
    <text evidence="3">The sequence shown here is derived from an EMBL/GenBank/DDBJ whole genome shotgun (WGS) entry which is preliminary data.</text>
</comment>
<evidence type="ECO:0000313" key="4">
    <source>
        <dbReference type="Proteomes" id="UP001596065"/>
    </source>
</evidence>
<feature type="domain" description="Methyltransferase" evidence="2">
    <location>
        <begin position="57"/>
        <end position="158"/>
    </location>
</feature>
<keyword evidence="4" id="KW-1185">Reference proteome</keyword>
<organism evidence="3 4">
    <name type="scientific">Streptomyces nogalater</name>
    <dbReference type="NCBI Taxonomy" id="38314"/>
    <lineage>
        <taxon>Bacteria</taxon>
        <taxon>Bacillati</taxon>
        <taxon>Actinomycetota</taxon>
        <taxon>Actinomycetes</taxon>
        <taxon>Kitasatosporales</taxon>
        <taxon>Streptomycetaceae</taxon>
        <taxon>Streptomyces</taxon>
    </lineage>
</organism>
<dbReference type="Pfam" id="PF13649">
    <property type="entry name" value="Methyltransf_25"/>
    <property type="match status" value="1"/>
</dbReference>
<dbReference type="Proteomes" id="UP001596065">
    <property type="component" value="Unassembled WGS sequence"/>
</dbReference>
<sequence length="361" mass="41262">MSSRTPNATLAPYSGAVGHYTSSKRRDPVKRLWEEPVTRGLLSKALRYVGPLETIRILDVGSGAGEGVNFLLAMEENQSWHSVEGRYRYCGLDLDESLLDTARVLHRRRPEVSFVQADMREYIPDEPYDLYFSSGVPYSHLTPRELTDVLSRIFTAVRRNRTRSVVVVDVLGRYSIEWADRWDRQRWDYTMSFFQGGPKEEAPAPTVPMTFWDAWGLRRVIDEACAQAGRPYEEVSFHDRSIMVGRHTQTREFNPDIPPYRLLVNRLERGDDTVEPMDLRFPYLPTGTAPDRVLNFFDAFQEQWQALLETDFGRLPEGIAASMLACGLRRLEHSMAPGLGVGHSLTALVHLDGREPARNTR</sequence>
<protein>
    <submittedName>
        <fullName evidence="3">Class I SAM-dependent methyltransferase</fullName>
        <ecNumber evidence="3">2.1.-.-</ecNumber>
    </submittedName>
</protein>
<dbReference type="RefSeq" id="WP_344352592.1">
    <property type="nucleotide sequence ID" value="NZ_BAAASM010000065.1"/>
</dbReference>
<dbReference type="Gene3D" id="3.40.50.150">
    <property type="entry name" value="Vaccinia Virus protein VP39"/>
    <property type="match status" value="1"/>
</dbReference>
<gene>
    <name evidence="3" type="ORF">ACFP3J_23300</name>
</gene>
<evidence type="ECO:0000313" key="3">
    <source>
        <dbReference type="EMBL" id="MFC5658396.1"/>
    </source>
</evidence>
<dbReference type="GO" id="GO:0032259">
    <property type="term" value="P:methylation"/>
    <property type="evidence" value="ECO:0007669"/>
    <property type="project" value="UniProtKB-KW"/>
</dbReference>
<accession>A0ABW0WQ51</accession>
<feature type="region of interest" description="Disordered" evidence="1">
    <location>
        <begin position="1"/>
        <end position="22"/>
    </location>
</feature>
<keyword evidence="3" id="KW-0808">Transferase</keyword>
<proteinExistence type="predicted"/>
<evidence type="ECO:0000256" key="1">
    <source>
        <dbReference type="SAM" id="MobiDB-lite"/>
    </source>
</evidence>
<dbReference type="EMBL" id="JBHSOE010000044">
    <property type="protein sequence ID" value="MFC5658396.1"/>
    <property type="molecule type" value="Genomic_DNA"/>
</dbReference>
<reference evidence="4" key="1">
    <citation type="journal article" date="2019" name="Int. J. Syst. Evol. Microbiol.">
        <title>The Global Catalogue of Microorganisms (GCM) 10K type strain sequencing project: providing services to taxonomists for standard genome sequencing and annotation.</title>
        <authorList>
            <consortium name="The Broad Institute Genomics Platform"/>
            <consortium name="The Broad Institute Genome Sequencing Center for Infectious Disease"/>
            <person name="Wu L."/>
            <person name="Ma J."/>
        </authorList>
    </citation>
    <scope>NUCLEOTIDE SEQUENCE [LARGE SCALE GENOMIC DNA]</scope>
    <source>
        <strain evidence="4">KCTC 5701</strain>
    </source>
</reference>
<dbReference type="SUPFAM" id="SSF53335">
    <property type="entry name" value="S-adenosyl-L-methionine-dependent methyltransferases"/>
    <property type="match status" value="1"/>
</dbReference>
<keyword evidence="3" id="KW-0489">Methyltransferase</keyword>